<feature type="region of interest" description="Disordered" evidence="1">
    <location>
        <begin position="107"/>
        <end position="158"/>
    </location>
</feature>
<evidence type="ECO:0000313" key="4">
    <source>
        <dbReference type="Proteomes" id="UP001442494"/>
    </source>
</evidence>
<reference evidence="3 4" key="1">
    <citation type="submission" date="2022-04" db="EMBL/GenBank/DDBJ databases">
        <title>Positive selection, recombination, and allopatry shape intraspecific diversity of widespread and dominant cyanobacteria.</title>
        <authorList>
            <person name="Wei J."/>
            <person name="Shu W."/>
            <person name="Hu C."/>
        </authorList>
    </citation>
    <scope>NUCLEOTIDE SEQUENCE [LARGE SCALE GENOMIC DNA]</scope>
    <source>
        <strain evidence="3 4">GB2-A5</strain>
    </source>
</reference>
<dbReference type="CDD" id="cd12797">
    <property type="entry name" value="M23_peptidase"/>
    <property type="match status" value="1"/>
</dbReference>
<dbReference type="PANTHER" id="PTHR21666:SF270">
    <property type="entry name" value="MUREIN HYDROLASE ACTIVATOR ENVC"/>
    <property type="match status" value="1"/>
</dbReference>
<dbReference type="Proteomes" id="UP001442494">
    <property type="component" value="Unassembled WGS sequence"/>
</dbReference>
<dbReference type="InterPro" id="IPR036779">
    <property type="entry name" value="LysM_dom_sf"/>
</dbReference>
<sequence>MKRPFTHKIKSIPSSSCASDKDANALLSAGTQPDSDAGSLKPTSQEVNRRARTSAAMIGLAISMGASSLLLPQKGDEAMAADPVAVEPSSTNATVAAESAAVSTFGEAETSSVAPEPSSVEREAQAVAPAPKVEPEAQAVAPAPKVEPEAQAESKNAPRVIEHKVQQGQTIWQLSKNYQVEPAAIATSNEIKSSSVLPAGEVVKIPSVNGIVHEIKPGDTVEKLSESYGVPSSQVQQSAGVVNAGTLRVGESVTIPGNVNELLKARQDAAMNRLKEQQSRLKSSLSEWKSQELNSESAGQPEVTEQAQTINLQSAEVEVADTQVPNSVVAPLPSLSVPNRVINHIPASQTQEAIETPTLPLPGVNETQRDPVPNLAINQPLAVQPLPVQTAIAAPTPIAVVEADGTPAKLYQVRPGDTLDAIARTHGISRSELIRANQLDNPNVIRVNQPLKIPQAQSVTVIPGLTPVPGQSVETKDFASESATASLSVPTLPTSVPVVPTQIRAQGEAYQPVVKPVLVASNPLPSTTLIADNDVSQSSSEQIEQEDSDYSPQIEKLRGEIVKLRQQYRAQQNGGAGNSNAPVANIAVPTAPVTVKVAPPAANPVKPSQYNAPINPEYSPNRYNEAVQAEMQRRQQQRSQAPIQIKVPAPANPRTTRRQQPVVAAAPSGADTYNPTLQTPFGQQVSPELPPLPGPNPYLPENPQFTGYIWPSKGVLTSGYGRRWGRMHKGIDIAAPVGTPIFAAAPGVVVYARWNSGGYGNLVDIQHPDGSLTRYAHNNRLLVREGQQVDQGQQISEMGSTGHSTGPHLHFEVHSSGRGAVNPMAFLPKK</sequence>
<feature type="region of interest" description="Disordered" evidence="1">
    <location>
        <begin position="529"/>
        <end position="550"/>
    </location>
</feature>
<dbReference type="Pfam" id="PF01551">
    <property type="entry name" value="Peptidase_M23"/>
    <property type="match status" value="1"/>
</dbReference>
<evidence type="ECO:0000313" key="3">
    <source>
        <dbReference type="EMBL" id="MEP0863371.1"/>
    </source>
</evidence>
<dbReference type="InterPro" id="IPR018392">
    <property type="entry name" value="LysM"/>
</dbReference>
<keyword evidence="4" id="KW-1185">Reference proteome</keyword>
<feature type="compositionally biased region" description="Basic residues" evidence="1">
    <location>
        <begin position="1"/>
        <end position="10"/>
    </location>
</feature>
<accession>A0ABV0JIY6</accession>
<feature type="region of interest" description="Disordered" evidence="1">
    <location>
        <begin position="273"/>
        <end position="305"/>
    </location>
</feature>
<dbReference type="SUPFAM" id="SSF54106">
    <property type="entry name" value="LysM domain"/>
    <property type="match status" value="2"/>
</dbReference>
<proteinExistence type="predicted"/>
<dbReference type="SMART" id="SM00257">
    <property type="entry name" value="LysM"/>
    <property type="match status" value="3"/>
</dbReference>
<feature type="compositionally biased region" description="Polar residues" evidence="1">
    <location>
        <begin position="280"/>
        <end position="305"/>
    </location>
</feature>
<feature type="domain" description="LysM" evidence="2">
    <location>
        <begin position="211"/>
        <end position="255"/>
    </location>
</feature>
<feature type="region of interest" description="Disordered" evidence="1">
    <location>
        <begin position="1"/>
        <end position="51"/>
    </location>
</feature>
<dbReference type="SUPFAM" id="SSF51261">
    <property type="entry name" value="Duplicated hybrid motif"/>
    <property type="match status" value="1"/>
</dbReference>
<feature type="compositionally biased region" description="Low complexity" evidence="1">
    <location>
        <begin position="125"/>
        <end position="153"/>
    </location>
</feature>
<dbReference type="InterPro" id="IPR016047">
    <property type="entry name" value="M23ase_b-sheet_dom"/>
</dbReference>
<dbReference type="InterPro" id="IPR011055">
    <property type="entry name" value="Dup_hybrid_motif"/>
</dbReference>
<dbReference type="CDD" id="cd00118">
    <property type="entry name" value="LysM"/>
    <property type="match status" value="3"/>
</dbReference>
<gene>
    <name evidence="3" type="ORF">NDI37_02685</name>
</gene>
<organism evidence="3 4">
    <name type="scientific">Funiculus sociatus GB2-A5</name>
    <dbReference type="NCBI Taxonomy" id="2933946"/>
    <lineage>
        <taxon>Bacteria</taxon>
        <taxon>Bacillati</taxon>
        <taxon>Cyanobacteriota</taxon>
        <taxon>Cyanophyceae</taxon>
        <taxon>Coleofasciculales</taxon>
        <taxon>Coleofasciculaceae</taxon>
        <taxon>Funiculus</taxon>
    </lineage>
</organism>
<comment type="caution">
    <text evidence="3">The sequence shown here is derived from an EMBL/GenBank/DDBJ whole genome shotgun (WGS) entry which is preliminary data.</text>
</comment>
<feature type="domain" description="LysM" evidence="2">
    <location>
        <begin position="161"/>
        <end position="205"/>
    </location>
</feature>
<name>A0ABV0JIY6_9CYAN</name>
<feature type="region of interest" description="Disordered" evidence="1">
    <location>
        <begin position="601"/>
        <end position="620"/>
    </location>
</feature>
<dbReference type="PANTHER" id="PTHR21666">
    <property type="entry name" value="PEPTIDASE-RELATED"/>
    <property type="match status" value="1"/>
</dbReference>
<dbReference type="Pfam" id="PF01476">
    <property type="entry name" value="LysM"/>
    <property type="match status" value="3"/>
</dbReference>
<feature type="domain" description="LysM" evidence="2">
    <location>
        <begin position="409"/>
        <end position="453"/>
    </location>
</feature>
<dbReference type="InterPro" id="IPR050570">
    <property type="entry name" value="Cell_wall_metabolism_enzyme"/>
</dbReference>
<dbReference type="Gene3D" id="3.10.350.10">
    <property type="entry name" value="LysM domain"/>
    <property type="match status" value="3"/>
</dbReference>
<dbReference type="Gene3D" id="2.70.70.10">
    <property type="entry name" value="Glucose Permease (Domain IIA)"/>
    <property type="match status" value="1"/>
</dbReference>
<evidence type="ECO:0000256" key="1">
    <source>
        <dbReference type="SAM" id="MobiDB-lite"/>
    </source>
</evidence>
<dbReference type="EMBL" id="JAMPKK010000003">
    <property type="protein sequence ID" value="MEP0863371.1"/>
    <property type="molecule type" value="Genomic_DNA"/>
</dbReference>
<protein>
    <submittedName>
        <fullName evidence="3">Peptidoglycan DD-metalloendopeptidase family protein</fullName>
    </submittedName>
</protein>
<evidence type="ECO:0000259" key="2">
    <source>
        <dbReference type="PROSITE" id="PS51782"/>
    </source>
</evidence>
<dbReference type="PROSITE" id="PS51782">
    <property type="entry name" value="LYSM"/>
    <property type="match status" value="3"/>
</dbReference>